<dbReference type="CDD" id="cd00984">
    <property type="entry name" value="DnaB_C"/>
    <property type="match status" value="1"/>
</dbReference>
<evidence type="ECO:0000256" key="4">
    <source>
        <dbReference type="ARBA" id="ARBA00022741"/>
    </source>
</evidence>
<dbReference type="SUPFAM" id="SSF48024">
    <property type="entry name" value="N-terminal domain of DnaB helicase"/>
    <property type="match status" value="1"/>
</dbReference>
<evidence type="ECO:0000256" key="2">
    <source>
        <dbReference type="ARBA" id="ARBA00022515"/>
    </source>
</evidence>
<dbReference type="EC" id="5.6.2.3" evidence="11 12"/>
<dbReference type="SUPFAM" id="SSF52540">
    <property type="entry name" value="P-loop containing nucleoside triphosphate hydrolases"/>
    <property type="match status" value="1"/>
</dbReference>
<gene>
    <name evidence="15" type="primary">dnaB</name>
    <name evidence="15" type="ORF">R2363_27300</name>
</gene>
<dbReference type="InterPro" id="IPR007692">
    <property type="entry name" value="DNA_helicase_DnaB"/>
</dbReference>
<evidence type="ECO:0000256" key="11">
    <source>
        <dbReference type="NCBIfam" id="TIGR00665"/>
    </source>
</evidence>
<keyword evidence="9" id="KW-0413">Isomerase</keyword>
<dbReference type="InterPro" id="IPR027417">
    <property type="entry name" value="P-loop_NTPase"/>
</dbReference>
<evidence type="ECO:0000313" key="15">
    <source>
        <dbReference type="EMBL" id="MDX2295866.1"/>
    </source>
</evidence>
<dbReference type="InterPro" id="IPR036185">
    <property type="entry name" value="DNA_heli_DnaB-like_N_sf"/>
</dbReference>
<comment type="function">
    <text evidence="12">The main replicative DNA helicase, it participates in initiation and elongation during chromosome replication. Travels ahead of the DNA replisome, separating dsDNA into templates for DNA synthesis. A processive ATP-dependent 5'-3' DNA helicase it has DNA-dependent ATPase activity.</text>
</comment>
<dbReference type="PROSITE" id="PS51199">
    <property type="entry name" value="SF4_HELICASE"/>
    <property type="match status" value="1"/>
</dbReference>
<name>A0ABU4KDL9_9ACTN</name>
<evidence type="ECO:0000259" key="14">
    <source>
        <dbReference type="PROSITE" id="PS51199"/>
    </source>
</evidence>
<sequence length="465" mass="50085">MTTVPTSGPLPAPRHHDDDQAGGDAAILRVPPQDIAAEQCVLGGMLLSKDAIADVLDVLKPRDLYKPAHATVFGVIVDLYAKGEPADPITVGAELTRRGEINRVGGASYLHVLVQSVPTAANASYYAEIVHERAVLRRLVEAGTRIAQLGYAAEGTVDNIVNRAQGELFAVTEERTTTDPGSPVSAIVERVVDTVGTRPSGQVTGVPTGFLDLDSLTGGWQPGQLIVLGARPAVGKSTLALDFARAAAIEHGKQVALFSLEMGEDEIGMRLLSAEARVALHHLRHSTVSDDDWERIARRVPAISQAGLHVDDSPNVTLADILTRTRRLAATTGLDLVIVDYLQLMQSMSTRRNGTRQEDVSELSRGLKMLAKALRVPVIALSQLNRGSEHRTDKKPMVSDLRESGSIEQDADMVILLHREDAYEKESPRAGEADIIIGKHRNGPTATLSVAFQGHYSRFVDMAQT</sequence>
<evidence type="ECO:0000256" key="3">
    <source>
        <dbReference type="ARBA" id="ARBA00022705"/>
    </source>
</evidence>
<evidence type="ECO:0000313" key="16">
    <source>
        <dbReference type="Proteomes" id="UP001278571"/>
    </source>
</evidence>
<organism evidence="15 16">
    <name type="scientific">Streptomyces roseolus</name>
    <dbReference type="NCBI Taxonomy" id="67358"/>
    <lineage>
        <taxon>Bacteria</taxon>
        <taxon>Bacillati</taxon>
        <taxon>Actinomycetota</taxon>
        <taxon>Actinomycetes</taxon>
        <taxon>Kitasatosporales</taxon>
        <taxon>Streptomycetaceae</taxon>
        <taxon>Streptomyces</taxon>
    </lineage>
</organism>
<dbReference type="InterPro" id="IPR007694">
    <property type="entry name" value="DNA_helicase_DnaB-like_C"/>
</dbReference>
<protein>
    <recommendedName>
        <fullName evidence="11 12">Replicative DNA helicase</fullName>
        <ecNumber evidence="11 12">5.6.2.3</ecNumber>
    </recommendedName>
</protein>
<dbReference type="Pfam" id="PF00772">
    <property type="entry name" value="DnaB"/>
    <property type="match status" value="1"/>
</dbReference>
<dbReference type="InterPro" id="IPR016136">
    <property type="entry name" value="DNA_helicase_N/primase_C"/>
</dbReference>
<dbReference type="Pfam" id="PF03796">
    <property type="entry name" value="DnaB_C"/>
    <property type="match status" value="1"/>
</dbReference>
<comment type="caution">
    <text evidence="15">The sequence shown here is derived from an EMBL/GenBank/DDBJ whole genome shotgun (WGS) entry which is preliminary data.</text>
</comment>
<evidence type="ECO:0000256" key="7">
    <source>
        <dbReference type="ARBA" id="ARBA00022840"/>
    </source>
</evidence>
<proteinExistence type="inferred from homology"/>
<dbReference type="GO" id="GO:0016787">
    <property type="term" value="F:hydrolase activity"/>
    <property type="evidence" value="ECO:0007669"/>
    <property type="project" value="UniProtKB-KW"/>
</dbReference>
<accession>A0ABU4KDL9</accession>
<dbReference type="PANTHER" id="PTHR30153:SF2">
    <property type="entry name" value="REPLICATIVE DNA HELICASE"/>
    <property type="match status" value="1"/>
</dbReference>
<dbReference type="Gene3D" id="1.10.860.10">
    <property type="entry name" value="DNAb Helicase, Chain A"/>
    <property type="match status" value="1"/>
</dbReference>
<evidence type="ECO:0000256" key="9">
    <source>
        <dbReference type="ARBA" id="ARBA00023235"/>
    </source>
</evidence>
<keyword evidence="5 12" id="KW-0378">Hydrolase</keyword>
<keyword evidence="8 12" id="KW-0238">DNA-binding</keyword>
<comment type="catalytic activity">
    <reaction evidence="10 12">
        <text>ATP + H2O = ADP + phosphate + H(+)</text>
        <dbReference type="Rhea" id="RHEA:13065"/>
        <dbReference type="ChEBI" id="CHEBI:15377"/>
        <dbReference type="ChEBI" id="CHEBI:15378"/>
        <dbReference type="ChEBI" id="CHEBI:30616"/>
        <dbReference type="ChEBI" id="CHEBI:43474"/>
        <dbReference type="ChEBI" id="CHEBI:456216"/>
        <dbReference type="EC" id="5.6.2.3"/>
    </reaction>
</comment>
<keyword evidence="16" id="KW-1185">Reference proteome</keyword>
<dbReference type="PANTHER" id="PTHR30153">
    <property type="entry name" value="REPLICATIVE DNA HELICASE DNAB"/>
    <property type="match status" value="1"/>
</dbReference>
<dbReference type="EMBL" id="JAWJZF010000464">
    <property type="protein sequence ID" value="MDX2295866.1"/>
    <property type="molecule type" value="Genomic_DNA"/>
</dbReference>
<evidence type="ECO:0000256" key="6">
    <source>
        <dbReference type="ARBA" id="ARBA00022806"/>
    </source>
</evidence>
<evidence type="ECO:0000256" key="5">
    <source>
        <dbReference type="ARBA" id="ARBA00022801"/>
    </source>
</evidence>
<comment type="similarity">
    <text evidence="1 12">Belongs to the helicase family. DnaB subfamily.</text>
</comment>
<dbReference type="Proteomes" id="UP001278571">
    <property type="component" value="Unassembled WGS sequence"/>
</dbReference>
<dbReference type="InterPro" id="IPR007693">
    <property type="entry name" value="DNA_helicase_DnaB-like_N"/>
</dbReference>
<evidence type="ECO:0000256" key="12">
    <source>
        <dbReference type="RuleBase" id="RU362085"/>
    </source>
</evidence>
<feature type="region of interest" description="Disordered" evidence="13">
    <location>
        <begin position="1"/>
        <end position="24"/>
    </location>
</feature>
<keyword evidence="3 12" id="KW-0235">DNA replication</keyword>
<dbReference type="Gene3D" id="3.40.50.300">
    <property type="entry name" value="P-loop containing nucleotide triphosphate hydrolases"/>
    <property type="match status" value="1"/>
</dbReference>
<keyword evidence="4 12" id="KW-0547">Nucleotide-binding</keyword>
<reference evidence="15 16" key="1">
    <citation type="submission" date="2023-10" db="EMBL/GenBank/DDBJ databases">
        <authorList>
            <person name="Wang X.X."/>
        </authorList>
    </citation>
    <scope>NUCLEOTIDE SEQUENCE [LARGE SCALE GENOMIC DNA]</scope>
    <source>
        <strain evidence="15 16">NBRC 12816</strain>
    </source>
</reference>
<keyword evidence="2 12" id="KW-0639">Primosome</keyword>
<keyword evidence="6 12" id="KW-0347">Helicase</keyword>
<evidence type="ECO:0000256" key="8">
    <source>
        <dbReference type="ARBA" id="ARBA00023125"/>
    </source>
</evidence>
<evidence type="ECO:0000256" key="10">
    <source>
        <dbReference type="ARBA" id="ARBA00048954"/>
    </source>
</evidence>
<evidence type="ECO:0000256" key="1">
    <source>
        <dbReference type="ARBA" id="ARBA00008428"/>
    </source>
</evidence>
<feature type="domain" description="SF4 helicase" evidence="14">
    <location>
        <begin position="199"/>
        <end position="465"/>
    </location>
</feature>
<dbReference type="GO" id="GO:0003678">
    <property type="term" value="F:DNA helicase activity"/>
    <property type="evidence" value="ECO:0007669"/>
    <property type="project" value="UniProtKB-EC"/>
</dbReference>
<evidence type="ECO:0000256" key="13">
    <source>
        <dbReference type="SAM" id="MobiDB-lite"/>
    </source>
</evidence>
<keyword evidence="7 12" id="KW-0067">ATP-binding</keyword>
<dbReference type="NCBIfam" id="TIGR00665">
    <property type="entry name" value="DnaB"/>
    <property type="match status" value="1"/>
</dbReference>